<comment type="similarity">
    <text evidence="2 5">Belongs to the TolB family.</text>
</comment>
<comment type="subcellular location">
    <subcellularLocation>
        <location evidence="1 5">Periplasm</location>
    </subcellularLocation>
</comment>
<organism evidence="7 8">
    <name type="scientific">Candidatus Liberibacter europaeus</name>
    <dbReference type="NCBI Taxonomy" id="744859"/>
    <lineage>
        <taxon>Bacteria</taxon>
        <taxon>Pseudomonadati</taxon>
        <taxon>Pseudomonadota</taxon>
        <taxon>Alphaproteobacteria</taxon>
        <taxon>Hyphomicrobiales</taxon>
        <taxon>Rhizobiaceae</taxon>
        <taxon>Liberibacter</taxon>
    </lineage>
</organism>
<keyword evidence="5" id="KW-0131">Cell cycle</keyword>
<comment type="caution">
    <text evidence="7">The sequence shown here is derived from an EMBL/GenBank/DDBJ whole genome shotgun (WGS) entry which is preliminary data.</text>
</comment>
<evidence type="ECO:0000256" key="1">
    <source>
        <dbReference type="ARBA" id="ARBA00004418"/>
    </source>
</evidence>
<keyword evidence="3 5" id="KW-0732">Signal</keyword>
<dbReference type="InterPro" id="IPR011659">
    <property type="entry name" value="WD40"/>
</dbReference>
<evidence type="ECO:0000256" key="3">
    <source>
        <dbReference type="ARBA" id="ARBA00022729"/>
    </source>
</evidence>
<comment type="function">
    <text evidence="5">Part of the Tol-Pal system, which plays a role in outer membrane invagination during cell division and is important for maintaining outer membrane integrity.</text>
</comment>
<reference evidence="8" key="1">
    <citation type="submission" date="2018-02" db="EMBL/GenBank/DDBJ databases">
        <title>Genome sequence of Candidatus Liberibacter europaeus.</title>
        <authorList>
            <person name="Frampton R.A."/>
            <person name="Thompson S.M."/>
            <person name="David C."/>
            <person name="Addison S.M."/>
            <person name="Smith G.R."/>
        </authorList>
    </citation>
    <scope>NUCLEOTIDE SEQUENCE [LARGE SCALE GENOMIC DNA]</scope>
</reference>
<dbReference type="PANTHER" id="PTHR36842:SF1">
    <property type="entry name" value="PROTEIN TOLB"/>
    <property type="match status" value="1"/>
</dbReference>
<protein>
    <recommendedName>
        <fullName evidence="5">Tol-Pal system protein TolB</fullName>
    </recommendedName>
</protein>
<dbReference type="SUPFAM" id="SSF52964">
    <property type="entry name" value="TolB, N-terminal domain"/>
    <property type="match status" value="1"/>
</dbReference>
<keyword evidence="5" id="KW-0132">Cell division</keyword>
<evidence type="ECO:0000313" key="8">
    <source>
        <dbReference type="Proteomes" id="UP000240811"/>
    </source>
</evidence>
<dbReference type="GO" id="GO:0051301">
    <property type="term" value="P:cell division"/>
    <property type="evidence" value="ECO:0007669"/>
    <property type="project" value="UniProtKB-UniRule"/>
</dbReference>
<dbReference type="Gene3D" id="3.40.50.10070">
    <property type="entry name" value="TolB, N-terminal domain"/>
    <property type="match status" value="1"/>
</dbReference>
<dbReference type="NCBIfam" id="TIGR02800">
    <property type="entry name" value="propeller_TolB"/>
    <property type="match status" value="1"/>
</dbReference>
<comment type="subunit">
    <text evidence="5">The Tol-Pal system is composed of five core proteins: the inner membrane proteins TolA, TolQ and TolR, the periplasmic protein TolB and the outer membrane protein Pal. They form a network linking the inner and outer membranes and the peptidoglycan layer.</text>
</comment>
<dbReference type="Pfam" id="PF07676">
    <property type="entry name" value="PD40"/>
    <property type="match status" value="4"/>
</dbReference>
<feature type="domain" description="TolB N-terminal" evidence="6">
    <location>
        <begin position="25"/>
        <end position="126"/>
    </location>
</feature>
<dbReference type="GO" id="GO:0017038">
    <property type="term" value="P:protein import"/>
    <property type="evidence" value="ECO:0007669"/>
    <property type="project" value="InterPro"/>
</dbReference>
<dbReference type="InterPro" id="IPR014167">
    <property type="entry name" value="Tol-Pal_TolB"/>
</dbReference>
<sequence length="435" mass="49275" precursor="true">MKRNLFLLLVFISSFFTIPSQALVKVDVNDPNYSPLPIAITDFVSLDVLGGKFSEVIAQDLKKSGVFINIDKNAFRQKITDPDAIPRFDNWSSLGSKLLVVGRVIKEGSNRLRVDFRLWDLAVHKQILGKKFVAHPEDWRSVAHTISDDIHQSITGDKSYFNTRILFVSENIVSGMIKRRLCLMDQDSSNMRYLTPDSGKIIFSPRFSPNQQKIAYVSYDGDDLPKIYLMDIRTDREPKRIGNFRGIIFSPSFSPNGSSIVMSVQNEEAIDIYVVNLYSNSVSRLTNTLSNNISPSYSPNSSQIVFASDRGGDQQLYIMKSDGSGQRRISHDKEASYFDPSWSPRGDLIAFTKYYEGKFSIGVMKSDGSKERILVTDYNLQTPSWSPNGRYVMFSRKNINDVDSKLYLIDINGKNESLINTPAYASDPHWVPFIN</sequence>
<evidence type="ECO:0000256" key="5">
    <source>
        <dbReference type="HAMAP-Rule" id="MF_00671"/>
    </source>
</evidence>
<evidence type="ECO:0000256" key="4">
    <source>
        <dbReference type="ARBA" id="ARBA00022764"/>
    </source>
</evidence>
<dbReference type="InterPro" id="IPR011042">
    <property type="entry name" value="6-blade_b-propeller_TolB-like"/>
</dbReference>
<dbReference type="Pfam" id="PF04052">
    <property type="entry name" value="TolB_N"/>
    <property type="match status" value="1"/>
</dbReference>
<name>A0A2T4VXH8_9HYPH</name>
<dbReference type="InterPro" id="IPR007195">
    <property type="entry name" value="TolB_N"/>
</dbReference>
<dbReference type="Gene3D" id="2.120.10.30">
    <property type="entry name" value="TolB, C-terminal domain"/>
    <property type="match status" value="1"/>
</dbReference>
<feature type="chain" id="PRO_5015792895" description="Tol-Pal system protein TolB" evidence="5">
    <location>
        <begin position="23"/>
        <end position="435"/>
    </location>
</feature>
<dbReference type="HAMAP" id="MF_00671">
    <property type="entry name" value="TolB"/>
    <property type="match status" value="1"/>
</dbReference>
<keyword evidence="4 5" id="KW-0574">Periplasm</keyword>
<dbReference type="SUPFAM" id="SSF69304">
    <property type="entry name" value="Tricorn protease N-terminal domain"/>
    <property type="match status" value="1"/>
</dbReference>
<dbReference type="Proteomes" id="UP000240811">
    <property type="component" value="Unassembled WGS sequence"/>
</dbReference>
<evidence type="ECO:0000313" key="7">
    <source>
        <dbReference type="EMBL" id="PTL86479.1"/>
    </source>
</evidence>
<evidence type="ECO:0000259" key="6">
    <source>
        <dbReference type="Pfam" id="PF04052"/>
    </source>
</evidence>
<dbReference type="AlphaFoldDB" id="A0A2T4VXH8"/>
<accession>A0A2T4VXH8</accession>
<proteinExistence type="inferred from homology"/>
<gene>
    <name evidence="5 7" type="primary">tolB</name>
    <name evidence="7" type="ORF">C4617_03535</name>
</gene>
<feature type="signal peptide" evidence="5">
    <location>
        <begin position="1"/>
        <end position="22"/>
    </location>
</feature>
<dbReference type="EMBL" id="PSQJ01000003">
    <property type="protein sequence ID" value="PTL86479.1"/>
    <property type="molecule type" value="Genomic_DNA"/>
</dbReference>
<dbReference type="PANTHER" id="PTHR36842">
    <property type="entry name" value="PROTEIN TOLB HOMOLOG"/>
    <property type="match status" value="1"/>
</dbReference>
<dbReference type="GO" id="GO:0042597">
    <property type="term" value="C:periplasmic space"/>
    <property type="evidence" value="ECO:0007669"/>
    <property type="project" value="UniProtKB-SubCell"/>
</dbReference>
<evidence type="ECO:0000256" key="2">
    <source>
        <dbReference type="ARBA" id="ARBA00009820"/>
    </source>
</evidence>